<dbReference type="SMART" id="SM00530">
    <property type="entry name" value="HTH_XRE"/>
    <property type="match status" value="1"/>
</dbReference>
<gene>
    <name evidence="2" type="ORF">DDE74_23395</name>
</gene>
<protein>
    <submittedName>
        <fullName evidence="2">DNA-binding protein</fullName>
    </submittedName>
</protein>
<evidence type="ECO:0000259" key="1">
    <source>
        <dbReference type="PROSITE" id="PS50943"/>
    </source>
</evidence>
<dbReference type="GO" id="GO:0003677">
    <property type="term" value="F:DNA binding"/>
    <property type="evidence" value="ECO:0007669"/>
    <property type="project" value="UniProtKB-KW"/>
</dbReference>
<proteinExistence type="predicted"/>
<dbReference type="InterPro" id="IPR001387">
    <property type="entry name" value="Cro/C1-type_HTH"/>
</dbReference>
<evidence type="ECO:0000313" key="2">
    <source>
        <dbReference type="EMBL" id="AZS73499.1"/>
    </source>
</evidence>
<dbReference type="SUPFAM" id="SSF47413">
    <property type="entry name" value="lambda repressor-like DNA-binding domains"/>
    <property type="match status" value="1"/>
</dbReference>
<dbReference type="PROSITE" id="PS50943">
    <property type="entry name" value="HTH_CROC1"/>
    <property type="match status" value="1"/>
</dbReference>
<dbReference type="InterPro" id="IPR010982">
    <property type="entry name" value="Lambda_DNA-bd_dom_sf"/>
</dbReference>
<accession>A0A3Q9KC52</accession>
<evidence type="ECO:0000313" key="3">
    <source>
        <dbReference type="Proteomes" id="UP000275579"/>
    </source>
</evidence>
<keyword evidence="2" id="KW-0238">DNA-binding</keyword>
<dbReference type="EMBL" id="CP029042">
    <property type="protein sequence ID" value="AZS73499.1"/>
    <property type="molecule type" value="Genomic_DNA"/>
</dbReference>
<feature type="domain" description="HTH cro/C1-type" evidence="1">
    <location>
        <begin position="21"/>
        <end position="76"/>
    </location>
</feature>
<organism evidence="2 3">
    <name type="scientific">Streptomyces lydicus</name>
    <dbReference type="NCBI Taxonomy" id="47763"/>
    <lineage>
        <taxon>Bacteria</taxon>
        <taxon>Bacillati</taxon>
        <taxon>Actinomycetota</taxon>
        <taxon>Actinomycetes</taxon>
        <taxon>Kitasatosporales</taxon>
        <taxon>Streptomycetaceae</taxon>
        <taxon>Streptomyces</taxon>
    </lineage>
</organism>
<dbReference type="CDD" id="cd00093">
    <property type="entry name" value="HTH_XRE"/>
    <property type="match status" value="1"/>
</dbReference>
<dbReference type="Gene3D" id="1.10.260.40">
    <property type="entry name" value="lambda repressor-like DNA-binding domains"/>
    <property type="match status" value="1"/>
</dbReference>
<sequence length="421" mass="44305">MSWSSQAIREASRVGDYGKVVKLARAIRRVSQKQLGEACGTSQSAVSRLEKRGADSYDTAQLARAAQHLQIPPHLVGLADHTAALAVKAEGTDVERRNFLAGAAAVAAAPAFAAFPATRAQPADGGQAATLRVATSAFRRMDGSTASRLLVEPVLAHLRFAQGLASEAETKEQRVRLAAVGSEVAGLAAWLSWDMGDYGSARTWYGSAVKAARSAANPLLTAYQVGSLAQFEAHAGNASQALDLCRAARKQLGAGRPHIADAWLSSVEALAHAAARDEAAADAALTAAARSAEKITDDESPPWPWVFTFNDNKVAACRVSCGARLGIPRWVSGAQDSAGAVMTAGHEKQRALLALDVASGHLAGGRLDAAFGLGSRALEIGLRYKSGRIVERARALRRGYTSATPAKIVRDFDERLYGVFL</sequence>
<name>A0A3Q9KC52_9ACTN</name>
<dbReference type="AlphaFoldDB" id="A0A3Q9KC52"/>
<dbReference type="Proteomes" id="UP000275579">
    <property type="component" value="Chromosome"/>
</dbReference>
<reference evidence="2 3" key="1">
    <citation type="submission" date="2018-04" db="EMBL/GenBank/DDBJ databases">
        <title>Complete genome sequences of Streptomyces lydicus strain WYEC and characterization of antagonistic properties of biological control agents.</title>
        <authorList>
            <person name="Mariita R.M."/>
            <person name="Sello J.K."/>
        </authorList>
    </citation>
    <scope>NUCLEOTIDE SEQUENCE [LARGE SCALE GENOMIC DNA]</scope>
    <source>
        <strain evidence="2 3">WYEC 108</strain>
    </source>
</reference>